<dbReference type="EMBL" id="CAJGYO010000011">
    <property type="protein sequence ID" value="CAD6261229.1"/>
    <property type="molecule type" value="Genomic_DNA"/>
</dbReference>
<dbReference type="OrthoDB" id="409173at2759"/>
<name>A0A811QW86_9POAL</name>
<sequence length="145" mass="16335">MTIWSGCRREQSCMVFSRSSLSCKIFSRIQVIPFSHPALKSIVNSVHPSCYLITWCYGDAEVCGLYTIESAFALTVAFLINISIVSVSGAVCGSGNFNREDQANCSDLDLNKASFLLKIVFVLAYRRVTVLMKKKYRRKNRWSLS</sequence>
<keyword evidence="1" id="KW-0472">Membrane</keyword>
<keyword evidence="1" id="KW-0812">Transmembrane</keyword>
<reference evidence="2" key="1">
    <citation type="submission" date="2020-10" db="EMBL/GenBank/DDBJ databases">
        <authorList>
            <person name="Han B."/>
            <person name="Lu T."/>
            <person name="Zhao Q."/>
            <person name="Huang X."/>
            <person name="Zhao Y."/>
        </authorList>
    </citation>
    <scope>NUCLEOTIDE SEQUENCE</scope>
</reference>
<accession>A0A811QW86</accession>
<feature type="transmembrane region" description="Helical" evidence="1">
    <location>
        <begin position="71"/>
        <end position="93"/>
    </location>
</feature>
<evidence type="ECO:0000313" key="2">
    <source>
        <dbReference type="EMBL" id="CAD6261229.1"/>
    </source>
</evidence>
<evidence type="ECO:0000313" key="3">
    <source>
        <dbReference type="Proteomes" id="UP000604825"/>
    </source>
</evidence>
<protein>
    <submittedName>
        <fullName evidence="2">Uncharacterized protein</fullName>
    </submittedName>
</protein>
<dbReference type="Proteomes" id="UP000604825">
    <property type="component" value="Unassembled WGS sequence"/>
</dbReference>
<keyword evidence="3" id="KW-1185">Reference proteome</keyword>
<organism evidence="2 3">
    <name type="scientific">Miscanthus lutarioriparius</name>
    <dbReference type="NCBI Taxonomy" id="422564"/>
    <lineage>
        <taxon>Eukaryota</taxon>
        <taxon>Viridiplantae</taxon>
        <taxon>Streptophyta</taxon>
        <taxon>Embryophyta</taxon>
        <taxon>Tracheophyta</taxon>
        <taxon>Spermatophyta</taxon>
        <taxon>Magnoliopsida</taxon>
        <taxon>Liliopsida</taxon>
        <taxon>Poales</taxon>
        <taxon>Poaceae</taxon>
        <taxon>PACMAD clade</taxon>
        <taxon>Panicoideae</taxon>
        <taxon>Andropogonodae</taxon>
        <taxon>Andropogoneae</taxon>
        <taxon>Saccharinae</taxon>
        <taxon>Miscanthus</taxon>
    </lineage>
</organism>
<proteinExistence type="predicted"/>
<dbReference type="AlphaFoldDB" id="A0A811QW86"/>
<comment type="caution">
    <text evidence="2">The sequence shown here is derived from an EMBL/GenBank/DDBJ whole genome shotgun (WGS) entry which is preliminary data.</text>
</comment>
<feature type="transmembrane region" description="Helical" evidence="1">
    <location>
        <begin position="113"/>
        <end position="132"/>
    </location>
</feature>
<keyword evidence="1" id="KW-1133">Transmembrane helix</keyword>
<gene>
    <name evidence="2" type="ORF">NCGR_LOCUS44650</name>
</gene>
<evidence type="ECO:0000256" key="1">
    <source>
        <dbReference type="SAM" id="Phobius"/>
    </source>
</evidence>